<sequence>MFEKNIVTKKQAKDIVNFLGNANMGAVRAEVKLKFIEDVVRENIRIDGLTVEDIVNCIIYGFRTISPVEELINDLDAKIKEFRSCANNSITDENRNIWASEADGLKIALTMILERRKELEGKYNG</sequence>
<accession>A0A5P8PI88</accession>
<gene>
    <name evidence="1" type="primary">52</name>
    <name evidence="1" type="ORF">049ML001_52</name>
</gene>
<dbReference type="RefSeq" id="YP_010644453.1">
    <property type="nucleotide sequence ID" value="NC_070625.1"/>
</dbReference>
<name>A0A5P8PI88_9CAUD</name>
<dbReference type="KEGG" id="vg:77850679"/>
<dbReference type="Proteomes" id="UP000326995">
    <property type="component" value="Segment"/>
</dbReference>
<reference evidence="1 2" key="1">
    <citation type="submission" date="2019-07" db="EMBL/GenBank/DDBJ databases">
        <authorList>
            <person name="Tomko B.E."/>
            <person name="Krukonis G.P."/>
            <person name="Delesalle V.A."/>
        </authorList>
    </citation>
    <scope>NUCLEOTIDE SEQUENCE [LARGE SCALE GENOMIC DNA]</scope>
</reference>
<evidence type="ECO:0000313" key="2">
    <source>
        <dbReference type="Proteomes" id="UP000326995"/>
    </source>
</evidence>
<evidence type="ECO:0000313" key="1">
    <source>
        <dbReference type="EMBL" id="QFR56355.1"/>
    </source>
</evidence>
<keyword evidence="2" id="KW-1185">Reference proteome</keyword>
<protein>
    <submittedName>
        <fullName evidence="1">Uncharacterized protein</fullName>
    </submittedName>
</protein>
<dbReference type="GeneID" id="77850679"/>
<organism evidence="1 2">
    <name type="scientific">Bacillus phage 049ML001</name>
    <dbReference type="NCBI Taxonomy" id="2601660"/>
    <lineage>
        <taxon>Viruses</taxon>
        <taxon>Duplodnaviria</taxon>
        <taxon>Heunggongvirae</taxon>
        <taxon>Uroviricota</taxon>
        <taxon>Caudoviricetes</taxon>
        <taxon>Trautnerviridae</taxon>
        <taxon>Polsinellivirinae</taxon>
        <taxon>Rivavirus</taxon>
        <taxon>Rivavirus rv049ML001</taxon>
    </lineage>
</organism>
<proteinExistence type="predicted"/>
<dbReference type="EMBL" id="MN176227">
    <property type="protein sequence ID" value="QFR56355.1"/>
    <property type="molecule type" value="Genomic_DNA"/>
</dbReference>